<dbReference type="HOGENOM" id="CLU_3355777_0_0_9"/>
<name>I4D064_DESAJ</name>
<gene>
    <name evidence="1" type="ordered locus">Desaci_0073</name>
</gene>
<sequence>MRNINITLITKAAGNQKCVSNQTIVSFLTTLCLGIL</sequence>
<accession>I4D064</accession>
<evidence type="ECO:0000313" key="2">
    <source>
        <dbReference type="Proteomes" id="UP000002892"/>
    </source>
</evidence>
<dbReference type="Proteomes" id="UP000002892">
    <property type="component" value="Chromosome"/>
</dbReference>
<keyword evidence="2" id="KW-1185">Reference proteome</keyword>
<evidence type="ECO:0000313" key="1">
    <source>
        <dbReference type="EMBL" id="AFM39188.1"/>
    </source>
</evidence>
<dbReference type="AlphaFoldDB" id="I4D064"/>
<proteinExistence type="predicted"/>
<organism evidence="1 2">
    <name type="scientific">Desulfosporosinus acidiphilus (strain DSM 22704 / JCM 16185 / SJ4)</name>
    <dbReference type="NCBI Taxonomy" id="646529"/>
    <lineage>
        <taxon>Bacteria</taxon>
        <taxon>Bacillati</taxon>
        <taxon>Bacillota</taxon>
        <taxon>Clostridia</taxon>
        <taxon>Eubacteriales</taxon>
        <taxon>Desulfitobacteriaceae</taxon>
        <taxon>Desulfosporosinus</taxon>
    </lineage>
</organism>
<reference evidence="1 2" key="1">
    <citation type="journal article" date="2012" name="J. Bacteriol.">
        <title>Complete genome sequences of Desulfosporosinus orientis DSM765T, Desulfosporosinus youngiae DSM17734T, Desulfosporosinus meridiei DSM13257T, and Desulfosporosinus acidiphilus DSM22704T.</title>
        <authorList>
            <person name="Pester M."/>
            <person name="Brambilla E."/>
            <person name="Alazard D."/>
            <person name="Rattei T."/>
            <person name="Weinmaier T."/>
            <person name="Han J."/>
            <person name="Lucas S."/>
            <person name="Lapidus A."/>
            <person name="Cheng J.F."/>
            <person name="Goodwin L."/>
            <person name="Pitluck S."/>
            <person name="Peters L."/>
            <person name="Ovchinnikova G."/>
            <person name="Teshima H."/>
            <person name="Detter J.C."/>
            <person name="Han C.S."/>
            <person name="Tapia R."/>
            <person name="Land M.L."/>
            <person name="Hauser L."/>
            <person name="Kyrpides N.C."/>
            <person name="Ivanova N.N."/>
            <person name="Pagani I."/>
            <person name="Huntmann M."/>
            <person name="Wei C.L."/>
            <person name="Davenport K.W."/>
            <person name="Daligault H."/>
            <person name="Chain P.S."/>
            <person name="Chen A."/>
            <person name="Mavromatis K."/>
            <person name="Markowitz V."/>
            <person name="Szeto E."/>
            <person name="Mikhailova N."/>
            <person name="Pati A."/>
            <person name="Wagner M."/>
            <person name="Woyke T."/>
            <person name="Ollivier B."/>
            <person name="Klenk H.P."/>
            <person name="Spring S."/>
            <person name="Loy A."/>
        </authorList>
    </citation>
    <scope>NUCLEOTIDE SEQUENCE [LARGE SCALE GENOMIC DNA]</scope>
    <source>
        <strain evidence="2">DSM 22704 / JCM 16185 / SJ4</strain>
    </source>
</reference>
<protein>
    <submittedName>
        <fullName evidence="1">Uncharacterized protein</fullName>
    </submittedName>
</protein>
<dbReference type="KEGG" id="dai:Desaci_0073"/>
<dbReference type="EMBL" id="CP003639">
    <property type="protein sequence ID" value="AFM39188.1"/>
    <property type="molecule type" value="Genomic_DNA"/>
</dbReference>